<feature type="chain" id="PRO_5045404312" evidence="2">
    <location>
        <begin position="18"/>
        <end position="303"/>
    </location>
</feature>
<comment type="caution">
    <text evidence="4">The sequence shown here is derived from an EMBL/GenBank/DDBJ whole genome shotgun (WGS) entry which is preliminary data.</text>
</comment>
<dbReference type="InterPro" id="IPR036737">
    <property type="entry name" value="OmpA-like_sf"/>
</dbReference>
<dbReference type="PANTHER" id="PTHR30329:SF21">
    <property type="entry name" value="LIPOPROTEIN YIAD-RELATED"/>
    <property type="match status" value="1"/>
</dbReference>
<dbReference type="CDD" id="cd07185">
    <property type="entry name" value="OmpA_C-like"/>
    <property type="match status" value="1"/>
</dbReference>
<evidence type="ECO:0000256" key="2">
    <source>
        <dbReference type="SAM" id="SignalP"/>
    </source>
</evidence>
<feature type="domain" description="OmpA-like" evidence="3">
    <location>
        <begin position="185"/>
        <end position="303"/>
    </location>
</feature>
<gene>
    <name evidence="4" type="ORF">LGQ03_06225</name>
</gene>
<evidence type="ECO:0000259" key="3">
    <source>
        <dbReference type="PROSITE" id="PS51123"/>
    </source>
</evidence>
<evidence type="ECO:0000256" key="1">
    <source>
        <dbReference type="PROSITE-ProRule" id="PRU00473"/>
    </source>
</evidence>
<sequence>MKTLTLCLGLIAGPLAAQDLALPGNASLTYDAQDTDVRYLLPTGPWVDGVLPSRPVEGAQQIEVWRIDAPGLDTLPILRSLRDQLINAGFDVIHECADADCGGFDFRFAIPVTPPPQMQVDLGAFRHLSAVNGESAVSLLVSHTPQAGFVQITRIAPTSDDLPTITTEAPTLRATAVNGDLGEKLMVQGRAVLDGVTFATGATALAGGDATALRALADFMADNPNLAISIVGHTDAEGALEGNIAISRSRAAAVVERLVADYGVPRAQLTPAGMGYLSPVASNLTDDGRRANRRVEAVVTGTR</sequence>
<dbReference type="PROSITE" id="PS51123">
    <property type="entry name" value="OMPA_2"/>
    <property type="match status" value="1"/>
</dbReference>
<dbReference type="SUPFAM" id="SSF103088">
    <property type="entry name" value="OmpA-like"/>
    <property type="match status" value="1"/>
</dbReference>
<protein>
    <submittedName>
        <fullName evidence="4">OmpA family protein</fullName>
    </submittedName>
</protein>
<reference evidence="4" key="1">
    <citation type="submission" date="2021-10" db="EMBL/GenBank/DDBJ databases">
        <title>Loktanella gaetbuli sp. nov., isolated from a tidal flat.</title>
        <authorList>
            <person name="Park S."/>
            <person name="Yoon J.-H."/>
        </authorList>
    </citation>
    <scope>NUCLEOTIDE SEQUENCE</scope>
    <source>
        <strain evidence="4">TSTF-M6</strain>
    </source>
</reference>
<name>A0ABS8BTN1_9RHOB</name>
<feature type="signal peptide" evidence="2">
    <location>
        <begin position="1"/>
        <end position="17"/>
    </location>
</feature>
<proteinExistence type="predicted"/>
<dbReference type="RefSeq" id="WP_226747700.1">
    <property type="nucleotide sequence ID" value="NZ_JAJATZ010000002.1"/>
</dbReference>
<evidence type="ECO:0000313" key="4">
    <source>
        <dbReference type="EMBL" id="MCB5198831.1"/>
    </source>
</evidence>
<dbReference type="InterPro" id="IPR050330">
    <property type="entry name" value="Bact_OuterMem_StrucFunc"/>
</dbReference>
<dbReference type="InterPro" id="IPR006665">
    <property type="entry name" value="OmpA-like"/>
</dbReference>
<keyword evidence="5" id="KW-1185">Reference proteome</keyword>
<accession>A0ABS8BTN1</accession>
<dbReference type="Gene3D" id="3.30.1330.60">
    <property type="entry name" value="OmpA-like domain"/>
    <property type="match status" value="1"/>
</dbReference>
<dbReference type="Proteomes" id="UP001138961">
    <property type="component" value="Unassembled WGS sequence"/>
</dbReference>
<dbReference type="Pfam" id="PF00691">
    <property type="entry name" value="OmpA"/>
    <property type="match status" value="1"/>
</dbReference>
<organism evidence="4 5">
    <name type="scientific">Loktanella gaetbuli</name>
    <dbReference type="NCBI Taxonomy" id="2881335"/>
    <lineage>
        <taxon>Bacteria</taxon>
        <taxon>Pseudomonadati</taxon>
        <taxon>Pseudomonadota</taxon>
        <taxon>Alphaproteobacteria</taxon>
        <taxon>Rhodobacterales</taxon>
        <taxon>Roseobacteraceae</taxon>
        <taxon>Loktanella</taxon>
    </lineage>
</organism>
<evidence type="ECO:0000313" key="5">
    <source>
        <dbReference type="Proteomes" id="UP001138961"/>
    </source>
</evidence>
<keyword evidence="1" id="KW-0472">Membrane</keyword>
<dbReference type="PANTHER" id="PTHR30329">
    <property type="entry name" value="STATOR ELEMENT OF FLAGELLAR MOTOR COMPLEX"/>
    <property type="match status" value="1"/>
</dbReference>
<keyword evidence="2" id="KW-0732">Signal</keyword>
<dbReference type="EMBL" id="JAJATZ010000002">
    <property type="protein sequence ID" value="MCB5198831.1"/>
    <property type="molecule type" value="Genomic_DNA"/>
</dbReference>